<sequence>MRRFWPLYFANFLEEKAKYGHWPLYFIQMPHPVGTLWNGQAKGPPTNPDASIGEIMRNHSVPHMHFHRYDSASWVSSSLSNFISLFPAVYQI</sequence>
<dbReference type="AlphaFoldDB" id="A0A9P8HAT0"/>
<proteinExistence type="predicted"/>
<comment type="caution">
    <text evidence="1">The sequence shown here is derived from an EMBL/GenBank/DDBJ whole genome shotgun (WGS) entry which is preliminary data.</text>
</comment>
<protein>
    <submittedName>
        <fullName evidence="1">Uncharacterized protein</fullName>
    </submittedName>
</protein>
<organism evidence="1 2">
    <name type="scientific">Trichoderma semiorbis</name>
    <dbReference type="NCBI Taxonomy" id="1491008"/>
    <lineage>
        <taxon>Eukaryota</taxon>
        <taxon>Fungi</taxon>
        <taxon>Dikarya</taxon>
        <taxon>Ascomycota</taxon>
        <taxon>Pezizomycotina</taxon>
        <taxon>Sordariomycetes</taxon>
        <taxon>Hypocreomycetidae</taxon>
        <taxon>Hypocreales</taxon>
        <taxon>Hypocreaceae</taxon>
        <taxon>Trichoderma</taxon>
    </lineage>
</organism>
<name>A0A9P8HAT0_9HYPO</name>
<accession>A0A9P8HAT0</accession>
<evidence type="ECO:0000313" key="1">
    <source>
        <dbReference type="EMBL" id="KAH0523503.1"/>
    </source>
</evidence>
<keyword evidence="2" id="KW-1185">Reference proteome</keyword>
<evidence type="ECO:0000313" key="2">
    <source>
        <dbReference type="Proteomes" id="UP000826573"/>
    </source>
</evidence>
<dbReference type="Proteomes" id="UP000826573">
    <property type="component" value="Unassembled WGS sequence"/>
</dbReference>
<reference evidence="1 2" key="1">
    <citation type="submission" date="2021-08" db="EMBL/GenBank/DDBJ databases">
        <title>The highly contiguous genome resource for Trichoderma semiorbis FJ059, a fungal antagonistic to plant pathogens.</title>
        <authorList>
            <person name="Liu T."/>
        </authorList>
    </citation>
    <scope>NUCLEOTIDE SEQUENCE [LARGE SCALE GENOMIC DNA]</scope>
    <source>
        <strain evidence="1 2">FJ059</strain>
    </source>
</reference>
<dbReference type="EMBL" id="JAIMJC010000006">
    <property type="protein sequence ID" value="KAH0523503.1"/>
    <property type="molecule type" value="Genomic_DNA"/>
</dbReference>
<gene>
    <name evidence="1" type="ORF">TsFJ059_008501</name>
</gene>